<dbReference type="EMBL" id="BATC01000031">
    <property type="protein sequence ID" value="GAD59574.1"/>
    <property type="molecule type" value="Genomic_DNA"/>
</dbReference>
<evidence type="ECO:0000313" key="8">
    <source>
        <dbReference type="EMBL" id="GAD59574.1"/>
    </source>
</evidence>
<name>A0A8E0TRQ9_9CAUL</name>
<feature type="transmembrane region" description="Helical" evidence="6">
    <location>
        <begin position="147"/>
        <end position="167"/>
    </location>
</feature>
<keyword evidence="2 6" id="KW-1003">Cell membrane</keyword>
<dbReference type="GO" id="GO:0005886">
    <property type="term" value="C:plasma membrane"/>
    <property type="evidence" value="ECO:0007669"/>
    <property type="project" value="UniProtKB-SubCell"/>
</dbReference>
<keyword evidence="5 6" id="KW-0472">Membrane</keyword>
<evidence type="ECO:0000256" key="1">
    <source>
        <dbReference type="ARBA" id="ARBA00004651"/>
    </source>
</evidence>
<feature type="transmembrane region" description="Helical" evidence="6">
    <location>
        <begin position="86"/>
        <end position="111"/>
    </location>
</feature>
<dbReference type="Pfam" id="PF09335">
    <property type="entry name" value="VTT_dom"/>
    <property type="match status" value="1"/>
</dbReference>
<dbReference type="PANTHER" id="PTHR12677:SF59">
    <property type="entry name" value="GOLGI APPARATUS MEMBRANE PROTEIN TVP38-RELATED"/>
    <property type="match status" value="1"/>
</dbReference>
<evidence type="ECO:0000256" key="2">
    <source>
        <dbReference type="ARBA" id="ARBA00022475"/>
    </source>
</evidence>
<dbReference type="InterPro" id="IPR015414">
    <property type="entry name" value="TMEM64"/>
</dbReference>
<proteinExistence type="inferred from homology"/>
<feature type="transmembrane region" description="Helical" evidence="6">
    <location>
        <begin position="174"/>
        <end position="195"/>
    </location>
</feature>
<dbReference type="InterPro" id="IPR032816">
    <property type="entry name" value="VTT_dom"/>
</dbReference>
<evidence type="ECO:0000256" key="5">
    <source>
        <dbReference type="ARBA" id="ARBA00023136"/>
    </source>
</evidence>
<comment type="caution">
    <text evidence="8">The sequence shown here is derived from an EMBL/GenBank/DDBJ whole genome shotgun (WGS) entry which is preliminary data.</text>
</comment>
<evidence type="ECO:0000259" key="7">
    <source>
        <dbReference type="Pfam" id="PF09335"/>
    </source>
</evidence>
<keyword evidence="4 6" id="KW-1133">Transmembrane helix</keyword>
<evidence type="ECO:0000256" key="6">
    <source>
        <dbReference type="RuleBase" id="RU366058"/>
    </source>
</evidence>
<keyword evidence="9" id="KW-1185">Reference proteome</keyword>
<keyword evidence="3 6" id="KW-0812">Transmembrane</keyword>
<accession>A0A8E0TRQ9</accession>
<feature type="domain" description="VTT" evidence="7">
    <location>
        <begin position="74"/>
        <end position="194"/>
    </location>
</feature>
<sequence>MGESTVRHWIVRLAPLLGVVALAALILGMGWNRYLSLDTLKDHGEALHAFVADHYLLTLLGLTLLFALLTASVIPGVVFVTVAAGYLYGTWVGGVATALGATVGALIVYAAGRSALGETLRQKAAARPGLIQRICEGVDRDTFRYVLVSRLVVTVPFHLINIAAGVVSAPLRPYTLATFVGLLPAHFIYCWIGDGLNDILSVNEDPDLRALFNEFAWPLMGVAFLALVLPLIMRRLSPRAPDAAA</sequence>
<evidence type="ECO:0000256" key="4">
    <source>
        <dbReference type="ARBA" id="ARBA00022989"/>
    </source>
</evidence>
<comment type="similarity">
    <text evidence="6">Belongs to the TVP38/TMEM64 family.</text>
</comment>
<feature type="transmembrane region" description="Helical" evidence="6">
    <location>
        <begin position="215"/>
        <end position="233"/>
    </location>
</feature>
<gene>
    <name evidence="8" type="ORF">MBEBAB_1824</name>
</gene>
<feature type="transmembrane region" description="Helical" evidence="6">
    <location>
        <begin position="54"/>
        <end position="79"/>
    </location>
</feature>
<organism evidence="8 9">
    <name type="scientific">Brevundimonas abyssalis TAR-001</name>
    <dbReference type="NCBI Taxonomy" id="1391729"/>
    <lineage>
        <taxon>Bacteria</taxon>
        <taxon>Pseudomonadati</taxon>
        <taxon>Pseudomonadota</taxon>
        <taxon>Alphaproteobacteria</taxon>
        <taxon>Caulobacterales</taxon>
        <taxon>Caulobacteraceae</taxon>
        <taxon>Brevundimonas</taxon>
    </lineage>
</organism>
<feature type="transmembrane region" description="Helical" evidence="6">
    <location>
        <begin position="12"/>
        <end position="34"/>
    </location>
</feature>
<evidence type="ECO:0000256" key="3">
    <source>
        <dbReference type="ARBA" id="ARBA00022692"/>
    </source>
</evidence>
<dbReference type="Proteomes" id="UP000016569">
    <property type="component" value="Unassembled WGS sequence"/>
</dbReference>
<protein>
    <recommendedName>
        <fullName evidence="6">TVP38/TMEM64 family membrane protein</fullName>
    </recommendedName>
</protein>
<dbReference type="PANTHER" id="PTHR12677">
    <property type="entry name" value="GOLGI APPARATUS MEMBRANE PROTEIN TVP38-RELATED"/>
    <property type="match status" value="1"/>
</dbReference>
<dbReference type="AlphaFoldDB" id="A0A8E0TRQ9"/>
<evidence type="ECO:0000313" key="9">
    <source>
        <dbReference type="Proteomes" id="UP000016569"/>
    </source>
</evidence>
<comment type="subcellular location">
    <subcellularLocation>
        <location evidence="1 6">Cell membrane</location>
        <topology evidence="1 6">Multi-pass membrane protein</topology>
    </subcellularLocation>
</comment>
<reference evidence="9" key="1">
    <citation type="journal article" date="2013" name="Genome Announc.">
        <title>Draft Genome Sequence of the Dimorphic Prosthecate Bacterium Brevundimonas abyssalis TAR-001T.</title>
        <authorList>
            <person name="Tsubouchi T."/>
            <person name="Nishi S."/>
            <person name="Usui K."/>
            <person name="Shimane Y."/>
            <person name="Takaki Y."/>
            <person name="Maruyama T."/>
            <person name="Hatada Y."/>
        </authorList>
    </citation>
    <scope>NUCLEOTIDE SEQUENCE [LARGE SCALE GENOMIC DNA]</scope>
    <source>
        <strain evidence="9">TAR-001</strain>
    </source>
</reference>
<dbReference type="OrthoDB" id="9779114at2"/>
<dbReference type="RefSeq" id="WP_021697668.1">
    <property type="nucleotide sequence ID" value="NZ_BATC01000031.1"/>
</dbReference>